<evidence type="ECO:0000313" key="3">
    <source>
        <dbReference type="Proteomes" id="UP000651668"/>
    </source>
</evidence>
<dbReference type="GO" id="GO:0005829">
    <property type="term" value="C:cytosol"/>
    <property type="evidence" value="ECO:0007669"/>
    <property type="project" value="TreeGrafter"/>
</dbReference>
<dbReference type="Gene3D" id="3.40.50.10090">
    <property type="match status" value="2"/>
</dbReference>
<dbReference type="PANTHER" id="PTHR12390:SF0">
    <property type="entry name" value="UROPORPHYRINOGEN-III SYNTHASE"/>
    <property type="match status" value="1"/>
</dbReference>
<reference evidence="2" key="2">
    <citation type="submission" date="2020-09" db="EMBL/GenBank/DDBJ databases">
        <authorList>
            <person name="Sun Q."/>
            <person name="Zhou Y."/>
        </authorList>
    </citation>
    <scope>NUCLEOTIDE SEQUENCE</scope>
    <source>
        <strain evidence="2">CGMCC 1.15343</strain>
    </source>
</reference>
<dbReference type="GO" id="GO:0004852">
    <property type="term" value="F:uroporphyrinogen-III synthase activity"/>
    <property type="evidence" value="ECO:0007669"/>
    <property type="project" value="InterPro"/>
</dbReference>
<evidence type="ECO:0000259" key="1">
    <source>
        <dbReference type="Pfam" id="PF02602"/>
    </source>
</evidence>
<comment type="caution">
    <text evidence="2">The sequence shown here is derived from an EMBL/GenBank/DDBJ whole genome shotgun (WGS) entry which is preliminary data.</text>
</comment>
<dbReference type="AlphaFoldDB" id="A0A916UI55"/>
<dbReference type="InterPro" id="IPR003754">
    <property type="entry name" value="4pyrrol_synth_uPrphyn_synth"/>
</dbReference>
<dbReference type="InterPro" id="IPR039793">
    <property type="entry name" value="UROS/Hem4"/>
</dbReference>
<organism evidence="2 3">
    <name type="scientific">Pedobacter quisquiliarum</name>
    <dbReference type="NCBI Taxonomy" id="1834438"/>
    <lineage>
        <taxon>Bacteria</taxon>
        <taxon>Pseudomonadati</taxon>
        <taxon>Bacteroidota</taxon>
        <taxon>Sphingobacteriia</taxon>
        <taxon>Sphingobacteriales</taxon>
        <taxon>Sphingobacteriaceae</taxon>
        <taxon>Pedobacter</taxon>
    </lineage>
</organism>
<dbReference type="InterPro" id="IPR036108">
    <property type="entry name" value="4pyrrol_syn_uPrphyn_synt_sf"/>
</dbReference>
<keyword evidence="2" id="KW-0489">Methyltransferase</keyword>
<dbReference type="Pfam" id="PF02602">
    <property type="entry name" value="HEM4"/>
    <property type="match status" value="1"/>
</dbReference>
<dbReference type="EMBL" id="BMIL01000010">
    <property type="protein sequence ID" value="GGC73067.1"/>
    <property type="molecule type" value="Genomic_DNA"/>
</dbReference>
<dbReference type="GO" id="GO:0032259">
    <property type="term" value="P:methylation"/>
    <property type="evidence" value="ECO:0007669"/>
    <property type="project" value="UniProtKB-KW"/>
</dbReference>
<keyword evidence="2" id="KW-0808">Transferase</keyword>
<evidence type="ECO:0000313" key="2">
    <source>
        <dbReference type="EMBL" id="GGC73067.1"/>
    </source>
</evidence>
<dbReference type="SUPFAM" id="SSF69618">
    <property type="entry name" value="HemD-like"/>
    <property type="match status" value="1"/>
</dbReference>
<dbReference type="GO" id="GO:0006780">
    <property type="term" value="P:uroporphyrinogen III biosynthetic process"/>
    <property type="evidence" value="ECO:0007669"/>
    <property type="project" value="InterPro"/>
</dbReference>
<proteinExistence type="predicted"/>
<sequence length="265" mass="30536">MDYKDNQIHMQENREDRLRKVKSILITLPKPETDKSPYFDLAKKYNVKIDFRSFIHVEGVPAKDFRKDKINLGDFTAVVFTSRNAVDHFFRVCEEMRYDVPADLKYFCISESTALYLQKYIQYRKRKIFFGKQTASDLAEVLKKHASEKFLYPCSDVATEDTMNFLQKNGYDFTPAVLFKTVVSDLSDLAEVFYDIIGFFSPSSIQSLFTNFPEFKQNNTRIAAFGVNTHRAVTEAGLIVDIAAPSPEAPSMIMAIENYIKKSNK</sequence>
<reference evidence="2" key="1">
    <citation type="journal article" date="2014" name="Int. J. Syst. Evol. Microbiol.">
        <title>Complete genome sequence of Corynebacterium casei LMG S-19264T (=DSM 44701T), isolated from a smear-ripened cheese.</title>
        <authorList>
            <consortium name="US DOE Joint Genome Institute (JGI-PGF)"/>
            <person name="Walter F."/>
            <person name="Albersmeier A."/>
            <person name="Kalinowski J."/>
            <person name="Ruckert C."/>
        </authorList>
    </citation>
    <scope>NUCLEOTIDE SEQUENCE</scope>
    <source>
        <strain evidence="2">CGMCC 1.15343</strain>
    </source>
</reference>
<accession>A0A916UI55</accession>
<name>A0A916UI55_9SPHI</name>
<keyword evidence="3" id="KW-1185">Reference proteome</keyword>
<dbReference type="PANTHER" id="PTHR12390">
    <property type="entry name" value="UROPORPHYRINOGEN III SYNTHASE"/>
    <property type="match status" value="1"/>
</dbReference>
<gene>
    <name evidence="2" type="ORF">GCM10011387_28230</name>
</gene>
<dbReference type="GO" id="GO:0008168">
    <property type="term" value="F:methyltransferase activity"/>
    <property type="evidence" value="ECO:0007669"/>
    <property type="project" value="UniProtKB-KW"/>
</dbReference>
<dbReference type="Proteomes" id="UP000651668">
    <property type="component" value="Unassembled WGS sequence"/>
</dbReference>
<feature type="domain" description="Tetrapyrrole biosynthesis uroporphyrinogen III synthase" evidence="1">
    <location>
        <begin position="52"/>
        <end position="253"/>
    </location>
</feature>
<dbReference type="CDD" id="cd06578">
    <property type="entry name" value="HemD"/>
    <property type="match status" value="1"/>
</dbReference>
<protein>
    <submittedName>
        <fullName evidence="2">Uroporphyrinogen III methyltransferase</fullName>
    </submittedName>
</protein>